<dbReference type="GO" id="GO:0005548">
    <property type="term" value="F:phospholipid transporter activity"/>
    <property type="evidence" value="ECO:0007669"/>
    <property type="project" value="InterPro"/>
</dbReference>
<dbReference type="AlphaFoldDB" id="A0A2D0QN74"/>
<proteinExistence type="predicted"/>
<dbReference type="Proteomes" id="UP000221080">
    <property type="component" value="Chromosome 3"/>
</dbReference>
<dbReference type="GO" id="GO:0005783">
    <property type="term" value="C:endoplasmic reticulum"/>
    <property type="evidence" value="ECO:0007669"/>
    <property type="project" value="UniProtKB-SubCell"/>
</dbReference>
<keyword evidence="3 6" id="KW-0732">Signal</keyword>
<dbReference type="SUPFAM" id="SSF48431">
    <property type="entry name" value="Lipovitellin-phosvitin complex, superhelical domain"/>
    <property type="match status" value="1"/>
</dbReference>
<evidence type="ECO:0000256" key="2">
    <source>
        <dbReference type="ARBA" id="ARBA00022448"/>
    </source>
</evidence>
<dbReference type="PANTHER" id="PTHR13024">
    <property type="entry name" value="MICROSOMAL TRIGLYCERIDE TRANSFER PROTEIN, LARGE SUBUNIT"/>
    <property type="match status" value="1"/>
</dbReference>
<feature type="chain" id="PRO_5012045059" evidence="6">
    <location>
        <begin position="24"/>
        <end position="880"/>
    </location>
</feature>
<dbReference type="GO" id="GO:0016323">
    <property type="term" value="C:basolateral plasma membrane"/>
    <property type="evidence" value="ECO:0007669"/>
    <property type="project" value="TreeGrafter"/>
</dbReference>
<dbReference type="Gene3D" id="1.25.10.20">
    <property type="entry name" value="Vitellinogen, superhelical"/>
    <property type="match status" value="1"/>
</dbReference>
<keyword evidence="4" id="KW-0256">Endoplasmic reticulum</keyword>
<dbReference type="KEGG" id="ipu:108263461"/>
<evidence type="ECO:0000256" key="4">
    <source>
        <dbReference type="ARBA" id="ARBA00022824"/>
    </source>
</evidence>
<evidence type="ECO:0000256" key="6">
    <source>
        <dbReference type="SAM" id="SignalP"/>
    </source>
</evidence>
<keyword evidence="8" id="KW-1185">Reference proteome</keyword>
<organism evidence="8 9">
    <name type="scientific">Ictalurus punctatus</name>
    <name type="common">Channel catfish</name>
    <name type="synonym">Silurus punctatus</name>
    <dbReference type="NCBI Taxonomy" id="7998"/>
    <lineage>
        <taxon>Eukaryota</taxon>
        <taxon>Metazoa</taxon>
        <taxon>Chordata</taxon>
        <taxon>Craniata</taxon>
        <taxon>Vertebrata</taxon>
        <taxon>Euteleostomi</taxon>
        <taxon>Actinopterygii</taxon>
        <taxon>Neopterygii</taxon>
        <taxon>Teleostei</taxon>
        <taxon>Ostariophysi</taxon>
        <taxon>Siluriformes</taxon>
        <taxon>Ictaluridae</taxon>
        <taxon>Ictalurus</taxon>
    </lineage>
</organism>
<dbReference type="RefSeq" id="XP_017319749.1">
    <property type="nucleotide sequence ID" value="XM_017464260.3"/>
</dbReference>
<dbReference type="SMART" id="SM00638">
    <property type="entry name" value="LPD_N"/>
    <property type="match status" value="1"/>
</dbReference>
<dbReference type="GeneID" id="108263461"/>
<accession>A0A2D0QN74</accession>
<dbReference type="InterPro" id="IPR001747">
    <property type="entry name" value="Vitellogenin_N"/>
</dbReference>
<dbReference type="InterPro" id="IPR045811">
    <property type="entry name" value="MTP_lip-bd"/>
</dbReference>
<keyword evidence="2" id="KW-0813">Transport</keyword>
<dbReference type="OrthoDB" id="5865932at2759"/>
<evidence type="ECO:0000256" key="1">
    <source>
        <dbReference type="ARBA" id="ARBA00004240"/>
    </source>
</evidence>
<sequence length="880" mass="97955">MKPYVCLTFCFLFLIGIRDNVIGKVVLSTGLHFDPGVLYEYEYSTSMEVAPISEDFGEATAFTVLATIHIHSLWRNSQQEQLLQLQIQNLKLNPNSSDSTSKPLVLGDMASGSEHFKEPFLVHIHSGKIKEVFDVSSNNTVSLNFKKGLAMLLQIQAQSGTIKEDDTTGQCQVSYHMSGDDIIKVKHHENCEKRMTDGKMFVNQFFRVSSGGSSETVFTMDGSHIKSVISEEFGSLVLDEYPTVGIHISSRQFLQLLSTHSGPNEAQGALQDMLRSLKAGYVNHTIHAIPAVRQPATKRYSVPKILAHLKAKELQTQSTTVNMFLQLSEYLRNLEMVQIKNILKKAHANFVPILIDAAAAASTPASLEALVSFINIPNPKTSPLLEKFLYACAFSSQPSTHLINIITRILTHTSAQWETHEMALIVLGTVIRKMCSADMCYLQEVEHAKGLIVKGLSASTEEREIKSYLLALKSACLPETVPVLLQYIDHSKSVSSIVLSALQGFPPQYITKEVKEHARDIFNQRKKSFSIPVRLDAAQLLLMYDPLDIDVQEIILKIAEEKPEVSKFLTTKIMSMLQSDSPARNVIRNVLKDPKLNNYFHLARSGCSSSYAGLMTENKNMLASYDFEFLFSESGAPKQSNSHFYAQTRGRSLHLLQVSLETSGLDSLFGIEATGAEEEELMAGMSAMFLGVQIQPIVFFQGYGDLMSKYFSAGEGPMNIISGNILILDHRQSLILQSGLQAHGIFHGGLSVDVSADLAFSLFTQESKTSVNNKFSLIVSAKAEVDAPLISTIAETVVKMDPSVRFVTTVSFYDTPVQYCLQLIRDPLLYRESVSTRVNIQNRTKLVQRRKQKWTLSGEEAAFNRENSRMCRNLLNPNSK</sequence>
<dbReference type="Pfam" id="PF01347">
    <property type="entry name" value="Vitellogenin_N"/>
    <property type="match status" value="1"/>
</dbReference>
<dbReference type="InterPro" id="IPR011030">
    <property type="entry name" value="Lipovitellin_superhlx_dom"/>
</dbReference>
<dbReference type="PROSITE" id="PS51211">
    <property type="entry name" value="VITELLOGENIN"/>
    <property type="match status" value="1"/>
</dbReference>
<evidence type="ECO:0000259" key="7">
    <source>
        <dbReference type="PROSITE" id="PS51211"/>
    </source>
</evidence>
<dbReference type="InterPro" id="IPR039988">
    <property type="entry name" value="MTTP"/>
</dbReference>
<name>A0A2D0QN74_ICTPU</name>
<evidence type="ECO:0000256" key="3">
    <source>
        <dbReference type="ARBA" id="ARBA00022729"/>
    </source>
</evidence>
<feature type="domain" description="Vitellogenin" evidence="7">
    <location>
        <begin position="33"/>
        <end position="641"/>
    </location>
</feature>
<dbReference type="GO" id="GO:0042157">
    <property type="term" value="P:lipoprotein metabolic process"/>
    <property type="evidence" value="ECO:0007669"/>
    <property type="project" value="TreeGrafter"/>
</dbReference>
<evidence type="ECO:0000313" key="9">
    <source>
        <dbReference type="RefSeq" id="XP_017319749.1"/>
    </source>
</evidence>
<evidence type="ECO:0000256" key="5">
    <source>
        <dbReference type="PROSITE-ProRule" id="PRU00557"/>
    </source>
</evidence>
<comment type="subcellular location">
    <subcellularLocation>
        <location evidence="1">Endoplasmic reticulum</location>
    </subcellularLocation>
</comment>
<feature type="signal peptide" evidence="6">
    <location>
        <begin position="1"/>
        <end position="23"/>
    </location>
</feature>
<gene>
    <name evidence="9" type="primary">LOC108263461</name>
</gene>
<reference evidence="9" key="2">
    <citation type="submission" date="2025-08" db="UniProtKB">
        <authorList>
            <consortium name="RefSeq"/>
        </authorList>
    </citation>
    <scope>IDENTIFICATION</scope>
    <source>
        <tissue evidence="9">Blood</tissue>
    </source>
</reference>
<reference evidence="8" key="1">
    <citation type="journal article" date="2016" name="Nat. Commun.">
        <title>The channel catfish genome sequence provides insights into the evolution of scale formation in teleosts.</title>
        <authorList>
            <person name="Liu Z."/>
            <person name="Liu S."/>
            <person name="Yao J."/>
            <person name="Bao L."/>
            <person name="Zhang J."/>
            <person name="Li Y."/>
            <person name="Jiang C."/>
            <person name="Sun L."/>
            <person name="Wang R."/>
            <person name="Zhang Y."/>
            <person name="Zhou T."/>
            <person name="Zeng Q."/>
            <person name="Fu Q."/>
            <person name="Gao S."/>
            <person name="Li N."/>
            <person name="Koren S."/>
            <person name="Jiang Y."/>
            <person name="Zimin A."/>
            <person name="Xu P."/>
            <person name="Phillippy A.M."/>
            <person name="Geng X."/>
            <person name="Song L."/>
            <person name="Sun F."/>
            <person name="Li C."/>
            <person name="Wang X."/>
            <person name="Chen A."/>
            <person name="Jin Y."/>
            <person name="Yuan Z."/>
            <person name="Yang Y."/>
            <person name="Tan S."/>
            <person name="Peatman E."/>
            <person name="Lu J."/>
            <person name="Qin Z."/>
            <person name="Dunham R."/>
            <person name="Li Z."/>
            <person name="Sonstegard T."/>
            <person name="Feng J."/>
            <person name="Danzmann R.G."/>
            <person name="Schroeder S."/>
            <person name="Scheffler B."/>
            <person name="Duke M.V."/>
            <person name="Ballard L."/>
            <person name="Kucuktas H."/>
            <person name="Kaltenboeck L."/>
            <person name="Liu H."/>
            <person name="Armbruster J."/>
            <person name="Xie Y."/>
            <person name="Kirby M.L."/>
            <person name="Tian Y."/>
            <person name="Flanagan M.E."/>
            <person name="Mu W."/>
            <person name="Waldbieser G.C."/>
        </authorList>
    </citation>
    <scope>NUCLEOTIDE SEQUENCE [LARGE SCALE GENOMIC DNA]</scope>
    <source>
        <strain evidence="8">SDA103</strain>
    </source>
</reference>
<protein>
    <submittedName>
        <fullName evidence="9">Microsomal triglyceride transfer protein large subunit isoform X1</fullName>
    </submittedName>
</protein>
<dbReference type="GO" id="GO:0005794">
    <property type="term" value="C:Golgi apparatus"/>
    <property type="evidence" value="ECO:0007669"/>
    <property type="project" value="TreeGrafter"/>
</dbReference>
<dbReference type="Pfam" id="PF19444">
    <property type="entry name" value="MTP_lip_bd"/>
    <property type="match status" value="1"/>
</dbReference>
<dbReference type="PANTHER" id="PTHR13024:SF2">
    <property type="entry name" value="MICROSOMAL TRIGLYCERIDE TRANSFER PROTEIN-LIKE"/>
    <property type="match status" value="1"/>
</dbReference>
<dbReference type="InterPro" id="IPR015819">
    <property type="entry name" value="Lipid_transp_b-sht_shell"/>
</dbReference>
<dbReference type="SUPFAM" id="SSF56968">
    <property type="entry name" value="Lipovitellin-phosvitin complex, beta-sheet shell regions"/>
    <property type="match status" value="1"/>
</dbReference>
<comment type="caution">
    <text evidence="5">Lacks conserved residue(s) required for the propagation of feature annotation.</text>
</comment>
<dbReference type="GO" id="GO:0008289">
    <property type="term" value="F:lipid binding"/>
    <property type="evidence" value="ECO:0007669"/>
    <property type="project" value="InterPro"/>
</dbReference>
<evidence type="ECO:0000313" key="8">
    <source>
        <dbReference type="Proteomes" id="UP000221080"/>
    </source>
</evidence>